<organism evidence="4 5">
    <name type="scientific">Phenylobacterium conjunctum</name>
    <dbReference type="NCBI Taxonomy" id="1298959"/>
    <lineage>
        <taxon>Bacteria</taxon>
        <taxon>Pseudomonadati</taxon>
        <taxon>Pseudomonadota</taxon>
        <taxon>Alphaproteobacteria</taxon>
        <taxon>Caulobacterales</taxon>
        <taxon>Caulobacteraceae</taxon>
        <taxon>Phenylobacterium</taxon>
    </lineage>
</organism>
<evidence type="ECO:0000256" key="3">
    <source>
        <dbReference type="SAM" id="SignalP"/>
    </source>
</evidence>
<dbReference type="Gene3D" id="3.30.910.20">
    <property type="entry name" value="Skp domain"/>
    <property type="match status" value="1"/>
</dbReference>
<feature type="chain" id="PRO_5045811528" evidence="3">
    <location>
        <begin position="25"/>
        <end position="206"/>
    </location>
</feature>
<sequence length="206" mass="21632">MTLKTLVATTAVAAALATSTQALAQGGAAAPAPIAQGPAIPGICVMSLDAAIGSSTVGKYVQTRLGQISTQVQSEVNGEQTQIANDAKAIDAKRATLDQATFDKQSADIQLRANALNRKAQLRERELQATQQKALGRIAQELDPVVRAAYQQAKCSILISRDAVIVAPNPSMDITPAVITGLNAKITQFTFDRERLDQPAPAAQTK</sequence>
<name>A0ABW3T0Y2_9CAUL</name>
<evidence type="ECO:0000313" key="4">
    <source>
        <dbReference type="EMBL" id="MFD1190560.1"/>
    </source>
</evidence>
<keyword evidence="2 3" id="KW-0732">Signal</keyword>
<keyword evidence="5" id="KW-1185">Reference proteome</keyword>
<dbReference type="PANTHER" id="PTHR35089:SF1">
    <property type="entry name" value="CHAPERONE PROTEIN SKP"/>
    <property type="match status" value="1"/>
</dbReference>
<dbReference type="SUPFAM" id="SSF111384">
    <property type="entry name" value="OmpH-like"/>
    <property type="match status" value="1"/>
</dbReference>
<evidence type="ECO:0000256" key="1">
    <source>
        <dbReference type="ARBA" id="ARBA00009091"/>
    </source>
</evidence>
<comment type="caution">
    <text evidence="4">The sequence shown here is derived from an EMBL/GenBank/DDBJ whole genome shotgun (WGS) entry which is preliminary data.</text>
</comment>
<dbReference type="SMART" id="SM00935">
    <property type="entry name" value="OmpH"/>
    <property type="match status" value="1"/>
</dbReference>
<evidence type="ECO:0000313" key="5">
    <source>
        <dbReference type="Proteomes" id="UP001597216"/>
    </source>
</evidence>
<proteinExistence type="inferred from homology"/>
<comment type="similarity">
    <text evidence="1">Belongs to the Skp family.</text>
</comment>
<dbReference type="InterPro" id="IPR005632">
    <property type="entry name" value="Chaperone_Skp"/>
</dbReference>
<accession>A0ABW3T0Y2</accession>
<dbReference type="PANTHER" id="PTHR35089">
    <property type="entry name" value="CHAPERONE PROTEIN SKP"/>
    <property type="match status" value="1"/>
</dbReference>
<evidence type="ECO:0000256" key="2">
    <source>
        <dbReference type="ARBA" id="ARBA00022729"/>
    </source>
</evidence>
<protein>
    <submittedName>
        <fullName evidence="4">OmpH family outer membrane protein</fullName>
    </submittedName>
</protein>
<dbReference type="EMBL" id="JBHTLQ010000014">
    <property type="protein sequence ID" value="MFD1190560.1"/>
    <property type="molecule type" value="Genomic_DNA"/>
</dbReference>
<feature type="signal peptide" evidence="3">
    <location>
        <begin position="1"/>
        <end position="24"/>
    </location>
</feature>
<gene>
    <name evidence="4" type="ORF">ACFQ27_08215</name>
</gene>
<dbReference type="RefSeq" id="WP_377353230.1">
    <property type="nucleotide sequence ID" value="NZ_JBHTLQ010000014.1"/>
</dbReference>
<dbReference type="Pfam" id="PF03938">
    <property type="entry name" value="OmpH"/>
    <property type="match status" value="1"/>
</dbReference>
<reference evidence="5" key="1">
    <citation type="journal article" date="2019" name="Int. J. Syst. Evol. Microbiol.">
        <title>The Global Catalogue of Microorganisms (GCM) 10K type strain sequencing project: providing services to taxonomists for standard genome sequencing and annotation.</title>
        <authorList>
            <consortium name="The Broad Institute Genomics Platform"/>
            <consortium name="The Broad Institute Genome Sequencing Center for Infectious Disease"/>
            <person name="Wu L."/>
            <person name="Ma J."/>
        </authorList>
    </citation>
    <scope>NUCLEOTIDE SEQUENCE [LARGE SCALE GENOMIC DNA]</scope>
    <source>
        <strain evidence="5">CCUG 55074</strain>
    </source>
</reference>
<dbReference type="Proteomes" id="UP001597216">
    <property type="component" value="Unassembled WGS sequence"/>
</dbReference>
<dbReference type="InterPro" id="IPR024930">
    <property type="entry name" value="Skp_dom_sf"/>
</dbReference>